<protein>
    <submittedName>
        <fullName evidence="1">Uncharacterized protein</fullName>
    </submittedName>
</protein>
<keyword evidence="2" id="KW-1185">Reference proteome</keyword>
<dbReference type="EMBL" id="JAGYPM010000004">
    <property type="protein sequence ID" value="MBS4192147.1"/>
    <property type="molecule type" value="Genomic_DNA"/>
</dbReference>
<gene>
    <name evidence="1" type="ORF">KHA94_18435</name>
</gene>
<proteinExistence type="predicted"/>
<reference evidence="1 2" key="1">
    <citation type="submission" date="2021-05" db="EMBL/GenBank/DDBJ databases">
        <title>Novel Bacillus species.</title>
        <authorList>
            <person name="Liu G."/>
        </authorList>
    </citation>
    <scope>NUCLEOTIDE SEQUENCE [LARGE SCALE GENOMIC DNA]</scope>
    <source>
        <strain evidence="1 2">FJAT-49705</strain>
    </source>
</reference>
<dbReference type="RefSeq" id="WP_213103591.1">
    <property type="nucleotide sequence ID" value="NZ_JAGYPM010000004.1"/>
</dbReference>
<comment type="caution">
    <text evidence="1">The sequence shown here is derived from an EMBL/GenBank/DDBJ whole genome shotgun (WGS) entry which is preliminary data.</text>
</comment>
<name>A0ABS5NWF4_9BACI</name>
<sequence>MYSRKRGNKYIPRLNSKEENDIDINSNIIDENKNNAEARSNDQNIIKINNESKNSIGQSGNSDVDLQVDIHVDTTAIGIAILCSLLATKQMSNVEFEEAVKRLEEITKKKDVIFTDENNLANVKIFKKR</sequence>
<dbReference type="Proteomes" id="UP000681027">
    <property type="component" value="Unassembled WGS sequence"/>
</dbReference>
<organism evidence="1 2">
    <name type="scientific">Cytobacillus citreus</name>
    <dbReference type="NCBI Taxonomy" id="2833586"/>
    <lineage>
        <taxon>Bacteria</taxon>
        <taxon>Bacillati</taxon>
        <taxon>Bacillota</taxon>
        <taxon>Bacilli</taxon>
        <taxon>Bacillales</taxon>
        <taxon>Bacillaceae</taxon>
        <taxon>Cytobacillus</taxon>
    </lineage>
</organism>
<evidence type="ECO:0000313" key="1">
    <source>
        <dbReference type="EMBL" id="MBS4192147.1"/>
    </source>
</evidence>
<evidence type="ECO:0000313" key="2">
    <source>
        <dbReference type="Proteomes" id="UP000681027"/>
    </source>
</evidence>
<accession>A0ABS5NWF4</accession>